<feature type="domain" description="ORF6C" evidence="2">
    <location>
        <begin position="62"/>
        <end position="160"/>
    </location>
</feature>
<evidence type="ECO:0000313" key="3">
    <source>
        <dbReference type="EMBL" id="QNR65510.1"/>
    </source>
</evidence>
<feature type="coiled-coil region" evidence="1">
    <location>
        <begin position="49"/>
        <end position="76"/>
    </location>
</feature>
<reference evidence="3 4" key="1">
    <citation type="submission" date="2020-09" db="EMBL/GenBank/DDBJ databases">
        <title>Characterization of Paenibacillus peoriae strain ZF390 with broad-spectrum antimicrobial activity as a potential biocontrol agent.</title>
        <authorList>
            <person name="Li L."/>
            <person name="Zhao Y."/>
            <person name="Li B."/>
            <person name="Xie X."/>
        </authorList>
    </citation>
    <scope>NUCLEOTIDE SEQUENCE [LARGE SCALE GENOMIC DNA]</scope>
    <source>
        <strain evidence="3 4">ZF390</strain>
    </source>
</reference>
<dbReference type="Pfam" id="PF10552">
    <property type="entry name" value="ORF6C"/>
    <property type="match status" value="1"/>
</dbReference>
<dbReference type="RefSeq" id="WP_029518049.1">
    <property type="nucleotide sequence ID" value="NZ_CP061172.1"/>
</dbReference>
<gene>
    <name evidence="3" type="ORF">IAQ67_16620</name>
</gene>
<evidence type="ECO:0000313" key="4">
    <source>
        <dbReference type="Proteomes" id="UP000516384"/>
    </source>
</evidence>
<organism evidence="3 4">
    <name type="scientific">Paenibacillus peoriae</name>
    <dbReference type="NCBI Taxonomy" id="59893"/>
    <lineage>
        <taxon>Bacteria</taxon>
        <taxon>Bacillati</taxon>
        <taxon>Bacillota</taxon>
        <taxon>Bacilli</taxon>
        <taxon>Bacillales</taxon>
        <taxon>Paenibacillaceae</taxon>
        <taxon>Paenibacillus</taxon>
    </lineage>
</organism>
<dbReference type="AlphaFoldDB" id="A0A7H0Y352"/>
<dbReference type="InterPro" id="IPR018878">
    <property type="entry name" value="ORF6C_dom"/>
</dbReference>
<sequence length="210" mass="24779">MSMDFEQYVEMNNKMLISMNEMIKKGKEEAETNAVSKATELLDHFIGELALVKNDNSLLKNELEEVKQKNLLLSERQDRMEEITFILKTDEEKKITLTKLIQKLTFASFTVNKNNIKYKLFHRSIVTYCYSKLYDYFGVKSYQSIKISDFDKALTVIYDFFRNKLNIKRCVDKRLNTYIKDINNGNLDPHEEKLVNKYLDQIKGELKNAI</sequence>
<name>A0A7H0Y352_9BACL</name>
<accession>A0A7H0Y352</accession>
<evidence type="ECO:0000259" key="2">
    <source>
        <dbReference type="Pfam" id="PF10552"/>
    </source>
</evidence>
<protein>
    <submittedName>
        <fullName evidence="3">ORF6C domain-containing protein</fullName>
    </submittedName>
</protein>
<evidence type="ECO:0000256" key="1">
    <source>
        <dbReference type="SAM" id="Coils"/>
    </source>
</evidence>
<dbReference type="EMBL" id="CP061172">
    <property type="protein sequence ID" value="QNR65510.1"/>
    <property type="molecule type" value="Genomic_DNA"/>
</dbReference>
<dbReference type="Proteomes" id="UP000516384">
    <property type="component" value="Chromosome"/>
</dbReference>
<keyword evidence="1" id="KW-0175">Coiled coil</keyword>
<proteinExistence type="predicted"/>